<dbReference type="GO" id="GO:0000156">
    <property type="term" value="F:phosphorelay response regulator activity"/>
    <property type="evidence" value="ECO:0007669"/>
    <property type="project" value="InterPro"/>
</dbReference>
<keyword evidence="3" id="KW-0963">Cytoplasm</keyword>
<proteinExistence type="inferred from homology"/>
<evidence type="ECO:0000256" key="3">
    <source>
        <dbReference type="HAMAP-Rule" id="MF_00099"/>
    </source>
</evidence>
<gene>
    <name evidence="3 11" type="primary">cheB</name>
    <name evidence="8" type="ORF">FYZ43_00905</name>
    <name evidence="9" type="ORF">HHJ74_05685</name>
    <name evidence="10" type="ORF">HHJ77_03310</name>
    <name evidence="11" type="ORF">NCTC11819_01019</name>
</gene>
<dbReference type="PIRSF" id="PIRSF000876">
    <property type="entry name" value="RR_chemtxs_CheB"/>
    <property type="match status" value="1"/>
</dbReference>
<dbReference type="SMART" id="SM00448">
    <property type="entry name" value="REC"/>
    <property type="match status" value="1"/>
</dbReference>
<dbReference type="InterPro" id="IPR011006">
    <property type="entry name" value="CheY-like_superfamily"/>
</dbReference>
<evidence type="ECO:0000313" key="14">
    <source>
        <dbReference type="Proteomes" id="UP000582487"/>
    </source>
</evidence>
<dbReference type="OrthoDB" id="9793421at2"/>
<feature type="active site" evidence="3 4">
    <location>
        <position position="311"/>
    </location>
</feature>
<keyword evidence="1 3" id="KW-0378">Hydrolase</keyword>
<dbReference type="EMBL" id="VSZY01000001">
    <property type="protein sequence ID" value="MCU9968004.1"/>
    <property type="molecule type" value="Genomic_DNA"/>
</dbReference>
<sequence length="375" mass="39810">MSGIKVLVVDDSVVVRKIVTDALNADPSIDVVGTAPNGKLALIKWKQLRPDAITMDIEMPQMNGIEAVRELRKMGCKDPIIMFSTLTQRGATATLEALSAGATDYVTKPANQGSVQQSMQAIRDELVPIIVGLLPGKARATGLGGSSTMSSEARAKISSVPAIFAGPVKTHDRTGMPDKPIRIVVLGSSTGGPEALSKVISTLKPLPVPLVITQHMPPVFTTQLAVRLDRMTSAVVQEAREGMMLAPGHIYLAAGNYHMTFAGNAGAPRIKLTQTPPVNFCRPSVDVMFESAVKMYGGEMLGVVLTGMGQDGKVGCKQILEAGGRTLVQDEQSSVVWGMPGAVATGGFADQILPLDQISSEIMRHVQTYSPQEKR</sequence>
<dbReference type="PANTHER" id="PTHR42872:SF3">
    <property type="entry name" value="PROTEIN-GLUTAMATE METHYLESTERASE_PROTEIN-GLUTAMINE GLUTAMINASE 1"/>
    <property type="match status" value="1"/>
</dbReference>
<evidence type="ECO:0000256" key="4">
    <source>
        <dbReference type="PROSITE-ProRule" id="PRU00050"/>
    </source>
</evidence>
<name>A0A2J9KMZ3_9ACTO</name>
<dbReference type="EMBL" id="UGGQ01000006">
    <property type="protein sequence ID" value="STO16452.1"/>
    <property type="molecule type" value="Genomic_DNA"/>
</dbReference>
<evidence type="ECO:0000313" key="8">
    <source>
        <dbReference type="EMBL" id="MCU9968004.1"/>
    </source>
</evidence>
<dbReference type="HAMAP" id="MF_00099">
    <property type="entry name" value="CheB_chemtxs"/>
    <property type="match status" value="1"/>
</dbReference>
<evidence type="ECO:0000259" key="7">
    <source>
        <dbReference type="PROSITE" id="PS50122"/>
    </source>
</evidence>
<dbReference type="AlphaFoldDB" id="A0A2J9KMZ3"/>
<comment type="domain">
    <text evidence="3">Contains a C-terminal catalytic domain, and an N-terminal region which modulates catalytic activity.</text>
</comment>
<dbReference type="GO" id="GO:0050568">
    <property type="term" value="F:protein-glutamine glutaminase activity"/>
    <property type="evidence" value="ECO:0007669"/>
    <property type="project" value="UniProtKB-UniRule"/>
</dbReference>
<evidence type="ECO:0000313" key="13">
    <source>
        <dbReference type="Proteomes" id="UP000575397"/>
    </source>
</evidence>
<feature type="active site" evidence="3 4">
    <location>
        <position position="215"/>
    </location>
</feature>
<dbReference type="InterPro" id="IPR008248">
    <property type="entry name" value="CheB-like"/>
</dbReference>
<comment type="similarity">
    <text evidence="3">Belongs to the CheB family.</text>
</comment>
<dbReference type="CDD" id="cd16432">
    <property type="entry name" value="CheB_Rec"/>
    <property type="match status" value="1"/>
</dbReference>
<evidence type="ECO:0000313" key="9">
    <source>
        <dbReference type="EMBL" id="NMW93187.1"/>
    </source>
</evidence>
<dbReference type="InterPro" id="IPR000673">
    <property type="entry name" value="Sig_transdc_resp-reg_Me-estase"/>
</dbReference>
<dbReference type="Proteomes" id="UP000582487">
    <property type="component" value="Unassembled WGS sequence"/>
</dbReference>
<comment type="PTM">
    <text evidence="3">Phosphorylated by CheA. Phosphorylation of the N-terminal regulatory domain activates the methylesterase activity.</text>
</comment>
<dbReference type="PANTHER" id="PTHR42872">
    <property type="entry name" value="PROTEIN-GLUTAMATE METHYLESTERASE/PROTEIN-GLUTAMINE GLUTAMINASE"/>
    <property type="match status" value="1"/>
</dbReference>
<dbReference type="NCBIfam" id="NF001965">
    <property type="entry name" value="PRK00742.1"/>
    <property type="match status" value="1"/>
</dbReference>
<reference evidence="13 14" key="3">
    <citation type="submission" date="2020-04" db="EMBL/GenBank/DDBJ databases">
        <title>Antimicrobial susceptibility and clonality of vaginal-derived multi-drug resistant Mobiluncus isolates in China.</title>
        <authorList>
            <person name="Zhang X."/>
        </authorList>
    </citation>
    <scope>NUCLEOTIDE SEQUENCE [LARGE SCALE GENOMIC DNA]</scope>
    <source>
        <strain evidence="10 13">12</strain>
        <strain evidence="9 14">7</strain>
    </source>
</reference>
<dbReference type="Pfam" id="PF00072">
    <property type="entry name" value="Response_reg"/>
    <property type="match status" value="1"/>
</dbReference>
<reference evidence="8 15" key="2">
    <citation type="submission" date="2019-08" db="EMBL/GenBank/DDBJ databases">
        <title>Comparison of rpoB and gyrB Sequences from Mobiluncus Species and Development of a Multiplex PCR Method for Clinical Detection of Mobiluncus curtisii and Mobiluncus mulieris.</title>
        <authorList>
            <person name="Yang L."/>
            <person name="Shen Y."/>
            <person name="Xu G."/>
            <person name="Shu L.-B."/>
            <person name="Hu J."/>
            <person name="Zhang R."/>
            <person name="Wang Y."/>
            <person name="Zhou H.-W."/>
            <person name="Zhang X."/>
        </authorList>
    </citation>
    <scope>NUCLEOTIDE SEQUENCE [LARGE SCALE GENOMIC DNA]</scope>
    <source>
        <strain evidence="8 15">M26</strain>
    </source>
</reference>
<evidence type="ECO:0000313" key="12">
    <source>
        <dbReference type="Proteomes" id="UP000255284"/>
    </source>
</evidence>
<comment type="catalytic activity">
    <reaction evidence="3">
        <text>L-glutaminyl-[protein] + H2O = L-glutamyl-[protein] + NH4(+)</text>
        <dbReference type="Rhea" id="RHEA:16441"/>
        <dbReference type="Rhea" id="RHEA-COMP:10207"/>
        <dbReference type="Rhea" id="RHEA-COMP:10208"/>
        <dbReference type="ChEBI" id="CHEBI:15377"/>
        <dbReference type="ChEBI" id="CHEBI:28938"/>
        <dbReference type="ChEBI" id="CHEBI:29973"/>
        <dbReference type="ChEBI" id="CHEBI:30011"/>
        <dbReference type="EC" id="3.5.1.44"/>
    </reaction>
</comment>
<dbReference type="Gene3D" id="3.40.50.180">
    <property type="entry name" value="Methylesterase CheB, C-terminal domain"/>
    <property type="match status" value="1"/>
</dbReference>
<dbReference type="PROSITE" id="PS50122">
    <property type="entry name" value="CHEB"/>
    <property type="match status" value="1"/>
</dbReference>
<dbReference type="SUPFAM" id="SSF52738">
    <property type="entry name" value="Methylesterase CheB, C-terminal domain"/>
    <property type="match status" value="1"/>
</dbReference>
<dbReference type="GO" id="GO:0008984">
    <property type="term" value="F:protein-glutamate methylesterase activity"/>
    <property type="evidence" value="ECO:0007669"/>
    <property type="project" value="UniProtKB-UniRule"/>
</dbReference>
<comment type="function">
    <text evidence="3">Involved in chemotaxis. Part of a chemotaxis signal transduction system that modulates chemotaxis in response to various stimuli. Catalyzes the demethylation of specific methylglutamate residues introduced into the chemoreceptors (methyl-accepting chemotaxis proteins or MCP) by CheR. Also mediates the irreversible deamidation of specific glutamine residues to glutamic acid.</text>
</comment>
<feature type="domain" description="CheB-type methylesterase" evidence="7">
    <location>
        <begin position="177"/>
        <end position="369"/>
    </location>
</feature>
<dbReference type="GO" id="GO:0006935">
    <property type="term" value="P:chemotaxis"/>
    <property type="evidence" value="ECO:0007669"/>
    <property type="project" value="UniProtKB-UniRule"/>
</dbReference>
<evidence type="ECO:0000313" key="10">
    <source>
        <dbReference type="EMBL" id="NMX02987.1"/>
    </source>
</evidence>
<dbReference type="EMBL" id="JABCUS010000005">
    <property type="protein sequence ID" value="NMX02987.1"/>
    <property type="molecule type" value="Genomic_DNA"/>
</dbReference>
<protein>
    <recommendedName>
        <fullName evidence="3">Protein-glutamate methylesterase/protein-glutamine glutaminase</fullName>
        <ecNumber evidence="3">3.1.1.61</ecNumber>
        <ecNumber evidence="3">3.5.1.44</ecNumber>
    </recommendedName>
</protein>
<dbReference type="GO" id="GO:0005737">
    <property type="term" value="C:cytoplasm"/>
    <property type="evidence" value="ECO:0007669"/>
    <property type="project" value="UniProtKB-SubCell"/>
</dbReference>
<dbReference type="Proteomes" id="UP000575397">
    <property type="component" value="Unassembled WGS sequence"/>
</dbReference>
<evidence type="ECO:0000256" key="5">
    <source>
        <dbReference type="PROSITE-ProRule" id="PRU00169"/>
    </source>
</evidence>
<dbReference type="PROSITE" id="PS50110">
    <property type="entry name" value="RESPONSE_REGULATORY"/>
    <property type="match status" value="1"/>
</dbReference>
<comment type="catalytic activity">
    <reaction evidence="2 3">
        <text>[protein]-L-glutamate 5-O-methyl ester + H2O = L-glutamyl-[protein] + methanol + H(+)</text>
        <dbReference type="Rhea" id="RHEA:23236"/>
        <dbReference type="Rhea" id="RHEA-COMP:10208"/>
        <dbReference type="Rhea" id="RHEA-COMP:10311"/>
        <dbReference type="ChEBI" id="CHEBI:15377"/>
        <dbReference type="ChEBI" id="CHEBI:15378"/>
        <dbReference type="ChEBI" id="CHEBI:17790"/>
        <dbReference type="ChEBI" id="CHEBI:29973"/>
        <dbReference type="ChEBI" id="CHEBI:82795"/>
        <dbReference type="EC" id="3.1.1.61"/>
    </reaction>
</comment>
<organism evidence="11 12">
    <name type="scientific">Mobiluncus mulieris</name>
    <dbReference type="NCBI Taxonomy" id="2052"/>
    <lineage>
        <taxon>Bacteria</taxon>
        <taxon>Bacillati</taxon>
        <taxon>Actinomycetota</taxon>
        <taxon>Actinomycetes</taxon>
        <taxon>Actinomycetales</taxon>
        <taxon>Actinomycetaceae</taxon>
        <taxon>Mobiluncus</taxon>
    </lineage>
</organism>
<feature type="modified residue" description="4-aspartylphosphate" evidence="3 5">
    <location>
        <position position="56"/>
    </location>
</feature>
<comment type="caution">
    <text evidence="11">The sequence shown here is derived from an EMBL/GenBank/DDBJ whole genome shotgun (WGS) entry which is preliminary data.</text>
</comment>
<dbReference type="CDD" id="cd17541">
    <property type="entry name" value="REC_CheB-like"/>
    <property type="match status" value="1"/>
</dbReference>
<evidence type="ECO:0000313" key="15">
    <source>
        <dbReference type="Proteomes" id="UP001209486"/>
    </source>
</evidence>
<dbReference type="Proteomes" id="UP000255284">
    <property type="component" value="Unassembled WGS sequence"/>
</dbReference>
<dbReference type="SUPFAM" id="SSF52172">
    <property type="entry name" value="CheY-like"/>
    <property type="match status" value="1"/>
</dbReference>
<evidence type="ECO:0000256" key="1">
    <source>
        <dbReference type="ARBA" id="ARBA00022801"/>
    </source>
</evidence>
<accession>A0A2J9KMZ3</accession>
<reference evidence="11 12" key="1">
    <citation type="submission" date="2018-06" db="EMBL/GenBank/DDBJ databases">
        <authorList>
            <consortium name="Pathogen Informatics"/>
            <person name="Doyle S."/>
        </authorList>
    </citation>
    <scope>NUCLEOTIDE SEQUENCE [LARGE SCALE GENOMIC DNA]</scope>
    <source>
        <strain evidence="11 12">NCTC11819</strain>
    </source>
</reference>
<dbReference type="InterPro" id="IPR001789">
    <property type="entry name" value="Sig_transdc_resp-reg_receiver"/>
</dbReference>
<dbReference type="EC" id="3.1.1.61" evidence="3"/>
<dbReference type="GeneID" id="61168906"/>
<evidence type="ECO:0000313" key="11">
    <source>
        <dbReference type="EMBL" id="STO16452.1"/>
    </source>
</evidence>
<dbReference type="RefSeq" id="WP_004013696.1">
    <property type="nucleotide sequence ID" value="NZ_CAMPUA010000001.1"/>
</dbReference>
<dbReference type="Pfam" id="PF01339">
    <property type="entry name" value="CheB_methylest"/>
    <property type="match status" value="1"/>
</dbReference>
<evidence type="ECO:0000256" key="2">
    <source>
        <dbReference type="ARBA" id="ARBA00048267"/>
    </source>
</evidence>
<dbReference type="InterPro" id="IPR035909">
    <property type="entry name" value="CheB_C"/>
</dbReference>
<dbReference type="EC" id="3.5.1.44" evidence="3"/>
<comment type="subcellular location">
    <subcellularLocation>
        <location evidence="3">Cytoplasm</location>
    </subcellularLocation>
</comment>
<dbReference type="EMBL" id="JABCUV010000005">
    <property type="protein sequence ID" value="NMW93187.1"/>
    <property type="molecule type" value="Genomic_DNA"/>
</dbReference>
<keyword evidence="3 5" id="KW-0597">Phosphoprotein</keyword>
<evidence type="ECO:0000259" key="6">
    <source>
        <dbReference type="PROSITE" id="PS50110"/>
    </source>
</evidence>
<dbReference type="Gene3D" id="3.40.50.2300">
    <property type="match status" value="1"/>
</dbReference>
<keyword evidence="3 4" id="KW-0145">Chemotaxis</keyword>
<feature type="domain" description="Response regulatory" evidence="6">
    <location>
        <begin position="5"/>
        <end position="123"/>
    </location>
</feature>
<dbReference type="Proteomes" id="UP001209486">
    <property type="component" value="Unassembled WGS sequence"/>
</dbReference>
<feature type="active site" evidence="3 4">
    <location>
        <position position="189"/>
    </location>
</feature>